<dbReference type="EMBL" id="BAEM01000063">
    <property type="protein sequence ID" value="GAC12620.1"/>
    <property type="molecule type" value="Genomic_DNA"/>
</dbReference>
<keyword evidence="1" id="KW-0732">Signal</keyword>
<gene>
    <name evidence="2" type="ORF">GCHA_4703</name>
</gene>
<dbReference type="RefSeq" id="WP_007992339.1">
    <property type="nucleotide sequence ID" value="NZ_BAEM01000063.1"/>
</dbReference>
<proteinExistence type="predicted"/>
<evidence type="ECO:0000313" key="3">
    <source>
        <dbReference type="Proteomes" id="UP000006320"/>
    </source>
</evidence>
<evidence type="ECO:0008006" key="4">
    <source>
        <dbReference type="Google" id="ProtNLM"/>
    </source>
</evidence>
<dbReference type="PROSITE" id="PS51257">
    <property type="entry name" value="PROKAR_LIPOPROTEIN"/>
    <property type="match status" value="1"/>
</dbReference>
<reference evidence="2 3" key="1">
    <citation type="journal article" date="2017" name="Antonie Van Leeuwenhoek">
        <title>Rhizobium rhizosphaerae sp. nov., a novel species isolated from rice rhizosphere.</title>
        <authorList>
            <person name="Zhao J.J."/>
            <person name="Zhang J."/>
            <person name="Zhang R.J."/>
            <person name="Zhang C.W."/>
            <person name="Yin H.Q."/>
            <person name="Zhang X.X."/>
        </authorList>
    </citation>
    <scope>NUCLEOTIDE SEQUENCE [LARGE SCALE GENOMIC DNA]</scope>
    <source>
        <strain evidence="2 3">S18K6</strain>
    </source>
</reference>
<dbReference type="Pfam" id="PF16153">
    <property type="entry name" value="DUF4861"/>
    <property type="match status" value="1"/>
</dbReference>
<comment type="caution">
    <text evidence="2">The sequence shown here is derived from an EMBL/GenBank/DDBJ whole genome shotgun (WGS) entry which is preliminary data.</text>
</comment>
<accession>A0AAV3V7S0</accession>
<dbReference type="InterPro" id="IPR032342">
    <property type="entry name" value="DUF4861"/>
</dbReference>
<organism evidence="2 3">
    <name type="scientific">Paraglaciecola chathamensis S18K6</name>
    <dbReference type="NCBI Taxonomy" id="1127672"/>
    <lineage>
        <taxon>Bacteria</taxon>
        <taxon>Pseudomonadati</taxon>
        <taxon>Pseudomonadota</taxon>
        <taxon>Gammaproteobacteria</taxon>
        <taxon>Alteromonadales</taxon>
        <taxon>Alteromonadaceae</taxon>
        <taxon>Paraglaciecola</taxon>
    </lineage>
</organism>
<feature type="signal peptide" evidence="1">
    <location>
        <begin position="1"/>
        <end position="16"/>
    </location>
</feature>
<protein>
    <recommendedName>
        <fullName evidence="4">DUF4861 domain-containing protein</fullName>
    </recommendedName>
</protein>
<evidence type="ECO:0000256" key="1">
    <source>
        <dbReference type="SAM" id="SignalP"/>
    </source>
</evidence>
<feature type="chain" id="PRO_5043584893" description="DUF4861 domain-containing protein" evidence="1">
    <location>
        <begin position="17"/>
        <end position="303"/>
    </location>
</feature>
<dbReference type="AlphaFoldDB" id="A0AAV3V7S0"/>
<sequence>MYIPKWAFVPVTTILAASFFVGCSSGIQSNEQAHQNENTNKVKSYASFVPERRDDFAWENDKVAFRVYGPAAPLAGHASGVDAWLKKVDYSIIDKWYEMHFAGQTYHEDRGEGYDPYHTGISRGVGGSAVWVDDTPYYAHNFTTYKIHQNNGGEVKFTLYYDFETPLGKVKEEKTVSLPLGSQLYKVDSIFYLNGAPASLPIAIGVATHDEKASVYQNKQQGWIAAWEEIDQQGLGTGALIEPSQVKKIIHTPSKTKDTSHIWLVTQSSQVGELTYYSGFGWEGAGEITSIDQWTNYLNNFEQ</sequence>
<dbReference type="Proteomes" id="UP000006320">
    <property type="component" value="Unassembled WGS sequence"/>
</dbReference>
<evidence type="ECO:0000313" key="2">
    <source>
        <dbReference type="EMBL" id="GAC12620.1"/>
    </source>
</evidence>
<name>A0AAV3V7S0_9ALTE</name>